<sequence length="339" mass="37261">MTSLLLRITLILLMIDSAIEVAFISNTVSYLHQSRGNQYPFDLGNGTSAIINAKPARLLLNEVFSALSSLLTLSALAYTFAITSQTKGQIIDTAIATQFQGRAYPQDQWTPEVWTKALLALPISSILLGNLSITIMVLKLNPSLLQLSAIETLVEDDEMKTPTESGDEEEKFWRFKPFHHTNLRPAHTIGILETRTKTATPPPPLLRSSHHSARHTKKIFGVASPFETKSNPILIHHQGIEIRLKCISAEAGAGHISNLGRAKRNRGLPTGREEALLQIPALVLAEEGHSSRQRHGITLVVSPLVALIRDQTDAIVRHGTKATKFESTKSAQNTSRLAR</sequence>
<dbReference type="Proteomes" id="UP000566819">
    <property type="component" value="Unassembled WGS sequence"/>
</dbReference>
<evidence type="ECO:0000313" key="2">
    <source>
        <dbReference type="EMBL" id="KAF4624555.1"/>
    </source>
</evidence>
<feature type="chain" id="PRO_5034477254" evidence="1">
    <location>
        <begin position="21"/>
        <end position="339"/>
    </location>
</feature>
<name>A0A8H4VY25_9HELO</name>
<proteinExistence type="predicted"/>
<dbReference type="Gene3D" id="3.40.50.300">
    <property type="entry name" value="P-loop containing nucleotide triphosphate hydrolases"/>
    <property type="match status" value="1"/>
</dbReference>
<dbReference type="OrthoDB" id="3597048at2759"/>
<dbReference type="InterPro" id="IPR027417">
    <property type="entry name" value="P-loop_NTPase"/>
</dbReference>
<evidence type="ECO:0000313" key="3">
    <source>
        <dbReference type="Proteomes" id="UP000566819"/>
    </source>
</evidence>
<gene>
    <name evidence="2" type="ORF">G7Y89_g13614</name>
</gene>
<dbReference type="AlphaFoldDB" id="A0A8H4VY25"/>
<reference evidence="2 3" key="1">
    <citation type="submission" date="2020-03" db="EMBL/GenBank/DDBJ databases">
        <title>Draft Genome Sequence of Cudoniella acicularis.</title>
        <authorList>
            <person name="Buettner E."/>
            <person name="Kellner H."/>
        </authorList>
    </citation>
    <scope>NUCLEOTIDE SEQUENCE [LARGE SCALE GENOMIC DNA]</scope>
    <source>
        <strain evidence="2 3">DSM 108380</strain>
    </source>
</reference>
<protein>
    <submittedName>
        <fullName evidence="2">Uncharacterized protein</fullName>
    </submittedName>
</protein>
<keyword evidence="1" id="KW-0732">Signal</keyword>
<organism evidence="2 3">
    <name type="scientific">Cudoniella acicularis</name>
    <dbReference type="NCBI Taxonomy" id="354080"/>
    <lineage>
        <taxon>Eukaryota</taxon>
        <taxon>Fungi</taxon>
        <taxon>Dikarya</taxon>
        <taxon>Ascomycota</taxon>
        <taxon>Pezizomycotina</taxon>
        <taxon>Leotiomycetes</taxon>
        <taxon>Helotiales</taxon>
        <taxon>Tricladiaceae</taxon>
        <taxon>Cudoniella</taxon>
    </lineage>
</organism>
<accession>A0A8H4VY25</accession>
<dbReference type="EMBL" id="JAAMPI010001619">
    <property type="protein sequence ID" value="KAF4624555.1"/>
    <property type="molecule type" value="Genomic_DNA"/>
</dbReference>
<evidence type="ECO:0000256" key="1">
    <source>
        <dbReference type="SAM" id="SignalP"/>
    </source>
</evidence>
<feature type="signal peptide" evidence="1">
    <location>
        <begin position="1"/>
        <end position="20"/>
    </location>
</feature>
<comment type="caution">
    <text evidence="2">The sequence shown here is derived from an EMBL/GenBank/DDBJ whole genome shotgun (WGS) entry which is preliminary data.</text>
</comment>
<keyword evidence="3" id="KW-1185">Reference proteome</keyword>